<dbReference type="OrthoDB" id="337038at2759"/>
<reference evidence="3" key="1">
    <citation type="submission" date="2021-06" db="EMBL/GenBank/DDBJ databases">
        <authorList>
            <person name="Hodson N. C."/>
            <person name="Mongue J. A."/>
            <person name="Jaron S. K."/>
        </authorList>
    </citation>
    <scope>NUCLEOTIDE SEQUENCE</scope>
</reference>
<dbReference type="Pfam" id="PF00188">
    <property type="entry name" value="CAP"/>
    <property type="match status" value="1"/>
</dbReference>
<gene>
    <name evidence="3" type="ORF">AFUS01_LOCUS14586</name>
</gene>
<sequence length="133" mass="15387">MKIILVLTCFIAVSKGYLGAFTDRILLNHKFARMIHQAKNLEYNDTLADIAQICADRNAAENVNYNNCPGPQVYGINSCVCNRNEVCRAFAVAVDFCYDSWYNEMLDYNFDIEQNDLERTRHFTQLVWKSSQQ</sequence>
<protein>
    <recommendedName>
        <fullName evidence="2">SCP domain-containing protein</fullName>
    </recommendedName>
</protein>
<dbReference type="InterPro" id="IPR014044">
    <property type="entry name" value="CAP_dom"/>
</dbReference>
<evidence type="ECO:0000256" key="1">
    <source>
        <dbReference type="SAM" id="SignalP"/>
    </source>
</evidence>
<accession>A0A8J2JX62</accession>
<dbReference type="PANTHER" id="PTHR10334">
    <property type="entry name" value="CYSTEINE-RICH SECRETORY PROTEIN-RELATED"/>
    <property type="match status" value="1"/>
</dbReference>
<keyword evidence="1" id="KW-0732">Signal</keyword>
<organism evidence="3 4">
    <name type="scientific">Allacma fusca</name>
    <dbReference type="NCBI Taxonomy" id="39272"/>
    <lineage>
        <taxon>Eukaryota</taxon>
        <taxon>Metazoa</taxon>
        <taxon>Ecdysozoa</taxon>
        <taxon>Arthropoda</taxon>
        <taxon>Hexapoda</taxon>
        <taxon>Collembola</taxon>
        <taxon>Symphypleona</taxon>
        <taxon>Sminthuridae</taxon>
        <taxon>Allacma</taxon>
    </lineage>
</organism>
<evidence type="ECO:0000313" key="3">
    <source>
        <dbReference type="EMBL" id="CAG7725637.1"/>
    </source>
</evidence>
<evidence type="ECO:0000259" key="2">
    <source>
        <dbReference type="Pfam" id="PF00188"/>
    </source>
</evidence>
<feature type="domain" description="SCP" evidence="2">
    <location>
        <begin position="36"/>
        <end position="132"/>
    </location>
</feature>
<dbReference type="InterPro" id="IPR001283">
    <property type="entry name" value="CRISP-related"/>
</dbReference>
<feature type="chain" id="PRO_5035181218" description="SCP domain-containing protein" evidence="1">
    <location>
        <begin position="17"/>
        <end position="133"/>
    </location>
</feature>
<proteinExistence type="predicted"/>
<name>A0A8J2JX62_9HEXA</name>
<feature type="signal peptide" evidence="1">
    <location>
        <begin position="1"/>
        <end position="16"/>
    </location>
</feature>
<keyword evidence="4" id="KW-1185">Reference proteome</keyword>
<dbReference type="AlphaFoldDB" id="A0A8J2JX62"/>
<comment type="caution">
    <text evidence="3">The sequence shown here is derived from an EMBL/GenBank/DDBJ whole genome shotgun (WGS) entry which is preliminary data.</text>
</comment>
<dbReference type="Proteomes" id="UP000708208">
    <property type="component" value="Unassembled WGS sequence"/>
</dbReference>
<dbReference type="EMBL" id="CAJVCH010124735">
    <property type="protein sequence ID" value="CAG7725637.1"/>
    <property type="molecule type" value="Genomic_DNA"/>
</dbReference>
<feature type="non-terminal residue" evidence="3">
    <location>
        <position position="1"/>
    </location>
</feature>
<evidence type="ECO:0000313" key="4">
    <source>
        <dbReference type="Proteomes" id="UP000708208"/>
    </source>
</evidence>